<evidence type="ECO:0000256" key="2">
    <source>
        <dbReference type="ARBA" id="ARBA00004651"/>
    </source>
</evidence>
<comment type="subcellular location">
    <subcellularLocation>
        <location evidence="10">Cell inner membrane</location>
        <topology evidence="10">Multi-pass membrane protein</topology>
    </subcellularLocation>
    <subcellularLocation>
        <location evidence="2">Cell membrane</location>
        <topology evidence="2">Multi-pass membrane protein</topology>
    </subcellularLocation>
</comment>
<dbReference type="Pfam" id="PF07690">
    <property type="entry name" value="MFS_1"/>
    <property type="match status" value="1"/>
</dbReference>
<dbReference type="SUPFAM" id="SSF103473">
    <property type="entry name" value="MFS general substrate transporter"/>
    <property type="match status" value="1"/>
</dbReference>
<dbReference type="InterPro" id="IPR005829">
    <property type="entry name" value="Sugar_transporter_CS"/>
</dbReference>
<evidence type="ECO:0000256" key="3">
    <source>
        <dbReference type="ARBA" id="ARBA00006236"/>
    </source>
</evidence>
<keyword evidence="6" id="KW-1003">Cell membrane</keyword>
<dbReference type="NCBIfam" id="TIGR00710">
    <property type="entry name" value="efflux_Bcr_CflA"/>
    <property type="match status" value="1"/>
</dbReference>
<feature type="transmembrane region" description="Helical" evidence="10">
    <location>
        <begin position="45"/>
        <end position="65"/>
    </location>
</feature>
<evidence type="ECO:0000256" key="6">
    <source>
        <dbReference type="ARBA" id="ARBA00022475"/>
    </source>
</evidence>
<dbReference type="InterPro" id="IPR011701">
    <property type="entry name" value="MFS"/>
</dbReference>
<feature type="transmembrane region" description="Helical" evidence="10">
    <location>
        <begin position="12"/>
        <end position="33"/>
    </location>
</feature>
<dbReference type="InterPro" id="IPR036259">
    <property type="entry name" value="MFS_trans_sf"/>
</dbReference>
<keyword evidence="9 10" id="KW-0472">Membrane</keyword>
<dbReference type="PRINTS" id="PR01035">
    <property type="entry name" value="TCRTETA"/>
</dbReference>
<evidence type="ECO:0000256" key="10">
    <source>
        <dbReference type="RuleBase" id="RU365088"/>
    </source>
</evidence>
<feature type="transmembrane region" description="Helical" evidence="10">
    <location>
        <begin position="162"/>
        <end position="182"/>
    </location>
</feature>
<comment type="similarity">
    <text evidence="3 10">Belongs to the major facilitator superfamily. Bcr/CmlA family.</text>
</comment>
<reference evidence="12 13" key="1">
    <citation type="submission" date="2021-12" db="EMBL/GenBank/DDBJ databases">
        <title>Sinirhodobacter sp. WL0062 is a bacterium isolated from seawater.</title>
        <authorList>
            <person name="Wang L."/>
            <person name="He W."/>
            <person name="Zhang D.-F."/>
        </authorList>
    </citation>
    <scope>NUCLEOTIDE SEQUENCE [LARGE SCALE GENOMIC DNA]</scope>
    <source>
        <strain evidence="12 13">WL0062</strain>
    </source>
</reference>
<feature type="transmembrane region" description="Helical" evidence="10">
    <location>
        <begin position="277"/>
        <end position="298"/>
    </location>
</feature>
<evidence type="ECO:0000256" key="7">
    <source>
        <dbReference type="ARBA" id="ARBA00022692"/>
    </source>
</evidence>
<feature type="transmembrane region" description="Helical" evidence="10">
    <location>
        <begin position="335"/>
        <end position="362"/>
    </location>
</feature>
<evidence type="ECO:0000313" key="13">
    <source>
        <dbReference type="Proteomes" id="UP001521181"/>
    </source>
</evidence>
<evidence type="ECO:0000256" key="8">
    <source>
        <dbReference type="ARBA" id="ARBA00022989"/>
    </source>
</evidence>
<feature type="transmembrane region" description="Helical" evidence="10">
    <location>
        <begin position="304"/>
        <end position="323"/>
    </location>
</feature>
<dbReference type="CDD" id="cd17320">
    <property type="entry name" value="MFS_MdfA_MDR_like"/>
    <property type="match status" value="1"/>
</dbReference>
<evidence type="ECO:0000313" key="12">
    <source>
        <dbReference type="EMBL" id="MCE5971894.1"/>
    </source>
</evidence>
<feature type="transmembrane region" description="Helical" evidence="10">
    <location>
        <begin position="77"/>
        <end position="96"/>
    </location>
</feature>
<dbReference type="RefSeq" id="WP_233674927.1">
    <property type="nucleotide sequence ID" value="NZ_JAJUOS010000001.1"/>
</dbReference>
<sequence>MAFLDRRTHPSIVTLVLVSGLGALSLNIFLPSLPGMARFFGVPYGQMQLAVSGYLAVSAGLQLVIGPISDRYGRRRVLLTVFSVFLLATVATLLATSFETFIAARMVQAVVATAFVLSRATVRDMVPGPEAASVIGYVTMGMSLVPMIGPVIGGFLDEAFGWRANFTLLLAFGVAITALVWADMGETTAKGGVPFRDQLRAYPILLRSQRFWGYCLATAFASGLFFAYLGGAPFVGDQVFHLTSAQVGYFFALPAVGYAIGNYLSGRFAMRAGMDHMVLYGALLATAALIVALGAELAGISSPLIFFSMVGVTGMGNGIALPSSNAGMMSVRPELAGTASGLGATLSIGGGAALAALSGAMLGPGSGAIPLVLIMLASSAASVGAILWVFHRRRRLGI</sequence>
<evidence type="ECO:0000256" key="9">
    <source>
        <dbReference type="ARBA" id="ARBA00023136"/>
    </source>
</evidence>
<protein>
    <recommendedName>
        <fullName evidence="10">Bcr/CflA family efflux transporter</fullName>
    </recommendedName>
</protein>
<comment type="caution">
    <text evidence="12">The sequence shown here is derived from an EMBL/GenBank/DDBJ whole genome shotgun (WGS) entry which is preliminary data.</text>
</comment>
<organism evidence="12 13">
    <name type="scientific">Rhodobacter flavimaris</name>
    <dbReference type="NCBI Taxonomy" id="2907145"/>
    <lineage>
        <taxon>Bacteria</taxon>
        <taxon>Pseudomonadati</taxon>
        <taxon>Pseudomonadota</taxon>
        <taxon>Alphaproteobacteria</taxon>
        <taxon>Rhodobacterales</taxon>
        <taxon>Rhodobacter group</taxon>
        <taxon>Rhodobacter</taxon>
    </lineage>
</organism>
<keyword evidence="10" id="KW-0997">Cell inner membrane</keyword>
<dbReference type="InterPro" id="IPR050189">
    <property type="entry name" value="MFS_Efflux_Transporters"/>
</dbReference>
<dbReference type="Gene3D" id="1.20.1720.10">
    <property type="entry name" value="Multidrug resistance protein D"/>
    <property type="match status" value="1"/>
</dbReference>
<dbReference type="PROSITE" id="PS00216">
    <property type="entry name" value="SUGAR_TRANSPORT_1"/>
    <property type="match status" value="1"/>
</dbReference>
<feature type="transmembrane region" description="Helical" evidence="10">
    <location>
        <begin position="211"/>
        <end position="235"/>
    </location>
</feature>
<feature type="transmembrane region" description="Helical" evidence="10">
    <location>
        <begin position="368"/>
        <end position="390"/>
    </location>
</feature>
<name>A0ABS8YPR4_9RHOB</name>
<dbReference type="EMBL" id="JAJUOS010000001">
    <property type="protein sequence ID" value="MCE5971894.1"/>
    <property type="molecule type" value="Genomic_DNA"/>
</dbReference>
<accession>A0ABS8YPR4</accession>
<dbReference type="Proteomes" id="UP001521181">
    <property type="component" value="Unassembled WGS sequence"/>
</dbReference>
<dbReference type="PROSITE" id="PS50850">
    <property type="entry name" value="MFS"/>
    <property type="match status" value="1"/>
</dbReference>
<keyword evidence="7 10" id="KW-0812">Transmembrane</keyword>
<dbReference type="PANTHER" id="PTHR43124">
    <property type="entry name" value="PURINE EFFLUX PUMP PBUE"/>
    <property type="match status" value="1"/>
</dbReference>
<dbReference type="InterPro" id="IPR020846">
    <property type="entry name" value="MFS_dom"/>
</dbReference>
<feature type="transmembrane region" description="Helical" evidence="10">
    <location>
        <begin position="247"/>
        <end position="265"/>
    </location>
</feature>
<keyword evidence="8 10" id="KW-1133">Transmembrane helix</keyword>
<evidence type="ECO:0000256" key="5">
    <source>
        <dbReference type="ARBA" id="ARBA00022448"/>
    </source>
</evidence>
<evidence type="ECO:0000259" key="11">
    <source>
        <dbReference type="PROSITE" id="PS50850"/>
    </source>
</evidence>
<feature type="transmembrane region" description="Helical" evidence="10">
    <location>
        <begin position="134"/>
        <end position="156"/>
    </location>
</feature>
<feature type="domain" description="Major facilitator superfamily (MFS) profile" evidence="11">
    <location>
        <begin position="11"/>
        <end position="395"/>
    </location>
</feature>
<evidence type="ECO:0000256" key="1">
    <source>
        <dbReference type="ARBA" id="ARBA00003279"/>
    </source>
</evidence>
<dbReference type="PANTHER" id="PTHR43124:SF3">
    <property type="entry name" value="CHLORAMPHENICOL EFFLUX PUMP RV0191"/>
    <property type="match status" value="1"/>
</dbReference>
<comment type="function">
    <text evidence="1">Resistance to tetracycline by an active tetracycline efflux. This is an energy-dependent process that decreases the accumulation of the antibiotic in whole cells. This protein functions as a metal-tetracycline/H(+) antiporter.</text>
</comment>
<dbReference type="InterPro" id="IPR001958">
    <property type="entry name" value="Tet-R_TetA/multi-R_MdtG-like"/>
</dbReference>
<gene>
    <name evidence="12" type="ORF">LZA78_00120</name>
</gene>
<proteinExistence type="inferred from homology"/>
<dbReference type="InterPro" id="IPR004812">
    <property type="entry name" value="Efflux_drug-R_Bcr/CmlA"/>
</dbReference>
<evidence type="ECO:0000256" key="4">
    <source>
        <dbReference type="ARBA" id="ARBA00007520"/>
    </source>
</evidence>
<keyword evidence="5 10" id="KW-0813">Transport</keyword>
<feature type="transmembrane region" description="Helical" evidence="10">
    <location>
        <begin position="102"/>
        <end position="122"/>
    </location>
</feature>
<keyword evidence="13" id="KW-1185">Reference proteome</keyword>
<comment type="similarity">
    <text evidence="4">Belongs to the major facilitator superfamily. TCR/Tet family.</text>
</comment>